<dbReference type="PANTHER" id="PTHR48111:SF2">
    <property type="entry name" value="RESPONSE REGULATOR SAER"/>
    <property type="match status" value="1"/>
</dbReference>
<dbReference type="SMART" id="SM00448">
    <property type="entry name" value="REC"/>
    <property type="match status" value="1"/>
</dbReference>
<dbReference type="EMBL" id="BAAACF010000001">
    <property type="protein sequence ID" value="GAA0720763.1"/>
    <property type="molecule type" value="Genomic_DNA"/>
</dbReference>
<keyword evidence="2" id="KW-0805">Transcription regulation</keyword>
<keyword evidence="11" id="KW-1185">Reference proteome</keyword>
<feature type="domain" description="Response regulatory" evidence="8">
    <location>
        <begin position="4"/>
        <end position="117"/>
    </location>
</feature>
<dbReference type="Gene3D" id="1.10.10.10">
    <property type="entry name" value="Winged helix-like DNA-binding domain superfamily/Winged helix DNA-binding domain"/>
    <property type="match status" value="1"/>
</dbReference>
<accession>A0ABN1IT60</accession>
<dbReference type="SUPFAM" id="SSF52172">
    <property type="entry name" value="CheY-like"/>
    <property type="match status" value="1"/>
</dbReference>
<dbReference type="Proteomes" id="UP001500339">
    <property type="component" value="Unassembled WGS sequence"/>
</dbReference>
<dbReference type="RefSeq" id="WP_343767389.1">
    <property type="nucleotide sequence ID" value="NZ_BAAACF010000001.1"/>
</dbReference>
<dbReference type="PROSITE" id="PS50110">
    <property type="entry name" value="RESPONSE_REGULATORY"/>
    <property type="match status" value="1"/>
</dbReference>
<dbReference type="PROSITE" id="PS51755">
    <property type="entry name" value="OMPR_PHOB"/>
    <property type="match status" value="1"/>
</dbReference>
<evidence type="ECO:0000256" key="5">
    <source>
        <dbReference type="ARBA" id="ARBA00024867"/>
    </source>
</evidence>
<evidence type="ECO:0000259" key="8">
    <source>
        <dbReference type="PROSITE" id="PS50110"/>
    </source>
</evidence>
<evidence type="ECO:0000313" key="10">
    <source>
        <dbReference type="EMBL" id="GAA0720763.1"/>
    </source>
</evidence>
<comment type="function">
    <text evidence="5">May play the central regulatory role in sporulation. It may be an element of the effector pathway responsible for the activation of sporulation genes in response to nutritional stress. Spo0A may act in concert with spo0H (a sigma factor) to control the expression of some genes that are critical to the sporulation process.</text>
</comment>
<evidence type="ECO:0000256" key="7">
    <source>
        <dbReference type="PROSITE-ProRule" id="PRU01091"/>
    </source>
</evidence>
<keyword evidence="3 7" id="KW-0238">DNA-binding</keyword>
<dbReference type="Pfam" id="PF00486">
    <property type="entry name" value="Trans_reg_C"/>
    <property type="match status" value="1"/>
</dbReference>
<dbReference type="InterPro" id="IPR036388">
    <property type="entry name" value="WH-like_DNA-bd_sf"/>
</dbReference>
<name>A0ABN1IT60_9CLOT</name>
<gene>
    <name evidence="10" type="ORF">GCM10008905_10300</name>
</gene>
<dbReference type="InterPro" id="IPR039420">
    <property type="entry name" value="WalR-like"/>
</dbReference>
<comment type="caution">
    <text evidence="10">The sequence shown here is derived from an EMBL/GenBank/DDBJ whole genome shotgun (WGS) entry which is preliminary data.</text>
</comment>
<evidence type="ECO:0000256" key="4">
    <source>
        <dbReference type="ARBA" id="ARBA00023163"/>
    </source>
</evidence>
<feature type="modified residue" description="4-aspartylphosphate" evidence="6">
    <location>
        <position position="53"/>
    </location>
</feature>
<dbReference type="Gene3D" id="6.10.250.690">
    <property type="match status" value="1"/>
</dbReference>
<dbReference type="PANTHER" id="PTHR48111">
    <property type="entry name" value="REGULATOR OF RPOS"/>
    <property type="match status" value="1"/>
</dbReference>
<keyword evidence="4" id="KW-0804">Transcription</keyword>
<evidence type="ECO:0000259" key="9">
    <source>
        <dbReference type="PROSITE" id="PS51755"/>
    </source>
</evidence>
<dbReference type="SMART" id="SM00862">
    <property type="entry name" value="Trans_reg_C"/>
    <property type="match status" value="1"/>
</dbReference>
<proteinExistence type="predicted"/>
<dbReference type="Gene3D" id="3.40.50.2300">
    <property type="match status" value="1"/>
</dbReference>
<dbReference type="InterPro" id="IPR011006">
    <property type="entry name" value="CheY-like_superfamily"/>
</dbReference>
<dbReference type="Pfam" id="PF00072">
    <property type="entry name" value="Response_reg"/>
    <property type="match status" value="1"/>
</dbReference>
<dbReference type="CDD" id="cd17574">
    <property type="entry name" value="REC_OmpR"/>
    <property type="match status" value="1"/>
</dbReference>
<reference evidence="10 11" key="1">
    <citation type="journal article" date="2019" name="Int. J. Syst. Evol. Microbiol.">
        <title>The Global Catalogue of Microorganisms (GCM) 10K type strain sequencing project: providing services to taxonomists for standard genome sequencing and annotation.</title>
        <authorList>
            <consortium name="The Broad Institute Genomics Platform"/>
            <consortium name="The Broad Institute Genome Sequencing Center for Infectious Disease"/>
            <person name="Wu L."/>
            <person name="Ma J."/>
        </authorList>
    </citation>
    <scope>NUCLEOTIDE SEQUENCE [LARGE SCALE GENOMIC DNA]</scope>
    <source>
        <strain evidence="10 11">JCM 1405</strain>
    </source>
</reference>
<keyword evidence="6" id="KW-0597">Phosphoprotein</keyword>
<evidence type="ECO:0000256" key="3">
    <source>
        <dbReference type="ARBA" id="ARBA00023125"/>
    </source>
</evidence>
<evidence type="ECO:0000256" key="6">
    <source>
        <dbReference type="PROSITE-ProRule" id="PRU00169"/>
    </source>
</evidence>
<feature type="domain" description="OmpR/PhoB-type" evidence="9">
    <location>
        <begin position="130"/>
        <end position="230"/>
    </location>
</feature>
<dbReference type="CDD" id="cd00383">
    <property type="entry name" value="trans_reg_C"/>
    <property type="match status" value="1"/>
</dbReference>
<dbReference type="InterPro" id="IPR001867">
    <property type="entry name" value="OmpR/PhoB-type_DNA-bd"/>
</dbReference>
<evidence type="ECO:0000256" key="1">
    <source>
        <dbReference type="ARBA" id="ARBA00018672"/>
    </source>
</evidence>
<feature type="DNA-binding region" description="OmpR/PhoB-type" evidence="7">
    <location>
        <begin position="130"/>
        <end position="230"/>
    </location>
</feature>
<sequence length="234" mass="27306">MNEKILIVEDDEEIALCIKEYIEKNGYLAIWSSTGKEGNEEFKRDEFQLLIIDIMMPEMDGLTLCKNVRLTSDVPIIILSAKSEDYDKVRGLNLGADDYITKPFSLIELHARIESNLRRYRKYMGITENTNLLTYENGLAINERDKYVEINDRNVHLTSKEFELLILMAQNPKKAFSKKELYEIIWGEEDVDGNNTVTVHIKQIREKLKDDLKKPKFIETVWGTGYRFVGDRMI</sequence>
<evidence type="ECO:0000313" key="11">
    <source>
        <dbReference type="Proteomes" id="UP001500339"/>
    </source>
</evidence>
<dbReference type="InterPro" id="IPR001789">
    <property type="entry name" value="Sig_transdc_resp-reg_receiver"/>
</dbReference>
<dbReference type="InterPro" id="IPR016032">
    <property type="entry name" value="Sig_transdc_resp-reg_C-effctor"/>
</dbReference>
<dbReference type="SUPFAM" id="SSF46894">
    <property type="entry name" value="C-terminal effector domain of the bipartite response regulators"/>
    <property type="match status" value="1"/>
</dbReference>
<protein>
    <recommendedName>
        <fullName evidence="1">Stage 0 sporulation protein A homolog</fullName>
    </recommendedName>
</protein>
<evidence type="ECO:0000256" key="2">
    <source>
        <dbReference type="ARBA" id="ARBA00023015"/>
    </source>
</evidence>
<organism evidence="10 11">
    <name type="scientific">Clostridium malenominatum</name>
    <dbReference type="NCBI Taxonomy" id="1539"/>
    <lineage>
        <taxon>Bacteria</taxon>
        <taxon>Bacillati</taxon>
        <taxon>Bacillota</taxon>
        <taxon>Clostridia</taxon>
        <taxon>Eubacteriales</taxon>
        <taxon>Clostridiaceae</taxon>
        <taxon>Clostridium</taxon>
    </lineage>
</organism>